<dbReference type="KEGG" id="aqu:109587307"/>
<dbReference type="AlphaFoldDB" id="A0AAN0JQL0"/>
<reference evidence="2" key="2">
    <citation type="submission" date="2024-06" db="UniProtKB">
        <authorList>
            <consortium name="EnsemblMetazoa"/>
        </authorList>
    </citation>
    <scope>IDENTIFICATION</scope>
</reference>
<dbReference type="PANTHER" id="PTHR15600">
    <property type="entry name" value="SACSIN"/>
    <property type="match status" value="1"/>
</dbReference>
<dbReference type="GeneID" id="109587307"/>
<dbReference type="Pfam" id="PF25794">
    <property type="entry name" value="SACS"/>
    <property type="match status" value="1"/>
</dbReference>
<dbReference type="GO" id="GO:0030544">
    <property type="term" value="F:Hsp70 protein binding"/>
    <property type="evidence" value="ECO:0007669"/>
    <property type="project" value="TreeGrafter"/>
</dbReference>
<dbReference type="PANTHER" id="PTHR15600:SF42">
    <property type="entry name" value="SACSIN"/>
    <property type="match status" value="1"/>
</dbReference>
<dbReference type="InterPro" id="IPR058210">
    <property type="entry name" value="SACS/Nov_dom"/>
</dbReference>
<sequence length="1014" mass="114338">MTETEYLLNVAFKQIRNRQFASSNIVPFMKSVLDNFYSSEYRQASHRLIAEMKDLRFVEVLLPTQLEAPCNLFDPDVLILKQLFLGECKFPASSDWSHLGILRQCGLKASVDARELFQIISTVRVTLRRYQNIVFADENRYLRLKAALKYLLDNPSLLNAYLNARDTLLTVLRKQAEQFCWLPIASSPPSQYPSCLVWKGSQYPSFLASFSIANPLILLSQDLTAAPGQHVPHSLIVGSEAVFIESVPRELAQQFCCSAKNVVSAVISHFKHVIENKDSIPKSMLEKISIMTYEFLQNNIQYCNPAQFSSSKWLWIENLLTFIDSGQAAIAANPSFLLNLEPFIFVLPQNLRVFSSLFSRCGVPHNVTTEQILSVLQSVRDSSELKEDEAWSKVRAVLDWIADNTGRVSKANILVPVESDLSYPQLIPIDDVAYTDNEMLRGIARTSDEKYNLIHPKVSYLSSKLDLSPLSDQLDITEDVFEDAGQHEPLTTRLSNILREYKDGLTIIKEMIQNADDAGATEVNILHDTRTHSSLNLVLEGMAESHGPALIVHNNSTFTKEDFENITKLAGATKANQPLKIGKFGVGFCSVYHITDVPSFVSGEWLYIFDPTLKHLKGVVQNENRPGKKLKFQSKFLAKSQQLAPYQGLFGFDSSASYNGTIFRLPFRTHPSQISSTIYNNHLIQMIKKDLESNGSKLLLFLQNVKRITFSSRQEDRPIIKHLSIECINDETENVKVCVTQSSTKSTEYWLLSNQEQRLKSQDGAYKQAVASVACKLVKKQSSFLCEAIEGNAFCFLPLSVPATGLPVHVTANFAVMSNRSGIWAGASSAMASDEREYWNKQLMTTIIAQAYCNLLKSLQAMHCLGRLLSYEFHMLWPLASNLQMRFPWESLVSSLYHLVSQEELFFSSSICQWLQIDQSYFLPSTLFKVICSSSTDIIKAVKIMKLPVVFLPLSHNSQLQKFVTVNILTEEKFAQLFLQNIDLFSNSTKTRNETLSMMLSAIGSASTSKEHKL</sequence>
<dbReference type="EnsemblMetazoa" id="XM_020003553.1">
    <property type="protein sequence ID" value="XP_019859112.1"/>
    <property type="gene ID" value="LOC109587307"/>
</dbReference>
<keyword evidence="3" id="KW-1185">Reference proteome</keyword>
<name>A0AAN0JQL0_AMPQE</name>
<dbReference type="NCBIfam" id="NF047352">
    <property type="entry name" value="P_loop_sacsin"/>
    <property type="match status" value="1"/>
</dbReference>
<evidence type="ECO:0000259" key="1">
    <source>
        <dbReference type="Pfam" id="PF25794"/>
    </source>
</evidence>
<accession>A0AAN0JQL0</accession>
<feature type="domain" description="Sacsin/Nov" evidence="1">
    <location>
        <begin position="487"/>
        <end position="716"/>
    </location>
</feature>
<evidence type="ECO:0000313" key="3">
    <source>
        <dbReference type="Proteomes" id="UP000007879"/>
    </source>
</evidence>
<reference evidence="3" key="1">
    <citation type="journal article" date="2010" name="Nature">
        <title>The Amphimedon queenslandica genome and the evolution of animal complexity.</title>
        <authorList>
            <person name="Srivastava M."/>
            <person name="Simakov O."/>
            <person name="Chapman J."/>
            <person name="Fahey B."/>
            <person name="Gauthier M.E."/>
            <person name="Mitros T."/>
            <person name="Richards G.S."/>
            <person name="Conaco C."/>
            <person name="Dacre M."/>
            <person name="Hellsten U."/>
            <person name="Larroux C."/>
            <person name="Putnam N.H."/>
            <person name="Stanke M."/>
            <person name="Adamska M."/>
            <person name="Darling A."/>
            <person name="Degnan S.M."/>
            <person name="Oakley T.H."/>
            <person name="Plachetzki D.C."/>
            <person name="Zhai Y."/>
            <person name="Adamski M."/>
            <person name="Calcino A."/>
            <person name="Cummins S.F."/>
            <person name="Goodstein D.M."/>
            <person name="Harris C."/>
            <person name="Jackson D.J."/>
            <person name="Leys S.P."/>
            <person name="Shu S."/>
            <person name="Woodcroft B.J."/>
            <person name="Vervoort M."/>
            <person name="Kosik K.S."/>
            <person name="Manning G."/>
            <person name="Degnan B.M."/>
            <person name="Rokhsar D.S."/>
        </authorList>
    </citation>
    <scope>NUCLEOTIDE SEQUENCE [LARGE SCALE GENOMIC DNA]</scope>
</reference>
<dbReference type="RefSeq" id="XP_019859112.1">
    <property type="nucleotide sequence ID" value="XM_020003553.1"/>
</dbReference>
<dbReference type="SUPFAM" id="SSF55874">
    <property type="entry name" value="ATPase domain of HSP90 chaperone/DNA topoisomerase II/histidine kinase"/>
    <property type="match status" value="1"/>
</dbReference>
<dbReference type="InterPro" id="IPR036890">
    <property type="entry name" value="HATPase_C_sf"/>
</dbReference>
<organism evidence="2 3">
    <name type="scientific">Amphimedon queenslandica</name>
    <name type="common">Sponge</name>
    <dbReference type="NCBI Taxonomy" id="400682"/>
    <lineage>
        <taxon>Eukaryota</taxon>
        <taxon>Metazoa</taxon>
        <taxon>Porifera</taxon>
        <taxon>Demospongiae</taxon>
        <taxon>Heteroscleromorpha</taxon>
        <taxon>Haplosclerida</taxon>
        <taxon>Niphatidae</taxon>
        <taxon>Amphimedon</taxon>
    </lineage>
</organism>
<dbReference type="InterPro" id="IPR052972">
    <property type="entry name" value="Sacsin_chaperone_reg"/>
</dbReference>
<dbReference type="Proteomes" id="UP000007879">
    <property type="component" value="Unassembled WGS sequence"/>
</dbReference>
<dbReference type="Gene3D" id="3.30.565.10">
    <property type="entry name" value="Histidine kinase-like ATPase, C-terminal domain"/>
    <property type="match status" value="1"/>
</dbReference>
<proteinExistence type="predicted"/>
<evidence type="ECO:0000313" key="2">
    <source>
        <dbReference type="EnsemblMetazoa" id="XP_019859112.1"/>
    </source>
</evidence>
<protein>
    <recommendedName>
        <fullName evidence="1">Sacsin/Nov domain-containing protein</fullName>
    </recommendedName>
</protein>